<keyword evidence="3" id="KW-0807">Transducer</keyword>
<dbReference type="Gene3D" id="1.10.287.950">
    <property type="entry name" value="Methyl-accepting chemotaxis protein"/>
    <property type="match status" value="1"/>
</dbReference>
<dbReference type="InterPro" id="IPR051310">
    <property type="entry name" value="MCP_chemotaxis"/>
</dbReference>
<evidence type="ECO:0000256" key="3">
    <source>
        <dbReference type="PROSITE-ProRule" id="PRU00284"/>
    </source>
</evidence>
<keyword evidence="4" id="KW-0812">Transmembrane</keyword>
<comment type="caution">
    <text evidence="6">The sequence shown here is derived from an EMBL/GenBank/DDBJ whole genome shotgun (WGS) entry which is preliminary data.</text>
</comment>
<organism evidence="6 7">
    <name type="scientific">Candidatus Wallbacteria bacterium HGW-Wallbacteria-1</name>
    <dbReference type="NCBI Taxonomy" id="2013854"/>
    <lineage>
        <taxon>Bacteria</taxon>
        <taxon>Candidatus Walliibacteriota</taxon>
    </lineage>
</organism>
<protein>
    <recommendedName>
        <fullName evidence="5">Methyl-accepting transducer domain-containing protein</fullName>
    </recommendedName>
</protein>
<dbReference type="Proteomes" id="UP000233256">
    <property type="component" value="Unassembled WGS sequence"/>
</dbReference>
<dbReference type="GO" id="GO:0004888">
    <property type="term" value="F:transmembrane signaling receptor activity"/>
    <property type="evidence" value="ECO:0007669"/>
    <property type="project" value="InterPro"/>
</dbReference>
<feature type="transmembrane region" description="Helical" evidence="4">
    <location>
        <begin position="6"/>
        <end position="30"/>
    </location>
</feature>
<dbReference type="PANTHER" id="PTHR43531:SF11">
    <property type="entry name" value="METHYL-ACCEPTING CHEMOTAXIS PROTEIN 3"/>
    <property type="match status" value="1"/>
</dbReference>
<evidence type="ECO:0000313" key="6">
    <source>
        <dbReference type="EMBL" id="PKK90711.1"/>
    </source>
</evidence>
<evidence type="ECO:0000259" key="5">
    <source>
        <dbReference type="PROSITE" id="PS50111"/>
    </source>
</evidence>
<dbReference type="SMART" id="SM00283">
    <property type="entry name" value="MA"/>
    <property type="match status" value="1"/>
</dbReference>
<dbReference type="GO" id="GO:0016020">
    <property type="term" value="C:membrane"/>
    <property type="evidence" value="ECO:0007669"/>
    <property type="project" value="InterPro"/>
</dbReference>
<keyword evidence="4" id="KW-0472">Membrane</keyword>
<dbReference type="GO" id="GO:0007165">
    <property type="term" value="P:signal transduction"/>
    <property type="evidence" value="ECO:0007669"/>
    <property type="project" value="UniProtKB-KW"/>
</dbReference>
<keyword evidence="4" id="KW-1133">Transmembrane helix</keyword>
<dbReference type="PROSITE" id="PS50111">
    <property type="entry name" value="CHEMOTAXIS_TRANSDUC_2"/>
    <property type="match status" value="1"/>
</dbReference>
<feature type="domain" description="Methyl-accepting transducer" evidence="5">
    <location>
        <begin position="224"/>
        <end position="453"/>
    </location>
</feature>
<gene>
    <name evidence="6" type="ORF">CVV64_07475</name>
</gene>
<evidence type="ECO:0000256" key="1">
    <source>
        <dbReference type="ARBA" id="ARBA00022500"/>
    </source>
</evidence>
<keyword evidence="1" id="KW-0145">Chemotaxis</keyword>
<dbReference type="SUPFAM" id="SSF58104">
    <property type="entry name" value="Methyl-accepting chemotaxis protein (MCP) signaling domain"/>
    <property type="match status" value="1"/>
</dbReference>
<evidence type="ECO:0000256" key="2">
    <source>
        <dbReference type="ARBA" id="ARBA00029447"/>
    </source>
</evidence>
<dbReference type="AlphaFoldDB" id="A0A2N1PQU4"/>
<dbReference type="EMBL" id="PGXC01000004">
    <property type="protein sequence ID" value="PKK90711.1"/>
    <property type="molecule type" value="Genomic_DNA"/>
</dbReference>
<dbReference type="InterPro" id="IPR004090">
    <property type="entry name" value="Chemotax_Me-accpt_rcpt"/>
</dbReference>
<dbReference type="GO" id="GO:0006935">
    <property type="term" value="P:chemotaxis"/>
    <property type="evidence" value="ECO:0007669"/>
    <property type="project" value="UniProtKB-KW"/>
</dbReference>
<dbReference type="Pfam" id="PF00015">
    <property type="entry name" value="MCPsignal"/>
    <property type="match status" value="1"/>
</dbReference>
<sequence>MFARKVAIRIWFNILILIVAYLLTSFNAFINGADTGKRLSFAAGTLFEGTRMSQTAVTAFENLSKQVKTAVMIGESDHVDRAFSEGSSSIVALRRLSDAGVAHGNLGELVTASINDLEQFIQRGKKIYMAAAAEELNDSQKKELPGLADSQKRISSSLNEISLSMERLLKTELSEIAMVNGWRPKRDLAISIIVILISILFIIQINRKFITAPLKEIFSGITHAGDKIGESACDLLQTSGSLSAISTIQAETFDEISSTMLHINKEVQRNTDQCREADTKARETMQISTSCNDKMGKMRDAMVDIEEASKGISKVIKIIDEISFQTNLLALNAAVEAARAGEAGKGFAVVAEEVRNLASKSGAAANETVALIQNSMDKVDTGSELTRQISEDLNKISDTSVTTASIMELILSANATQAERIDLISGRLEELNAQTRENESLAIKTAEYSNILNQQSGDFELLINKFNK</sequence>
<dbReference type="InterPro" id="IPR004089">
    <property type="entry name" value="MCPsignal_dom"/>
</dbReference>
<reference evidence="6 7" key="1">
    <citation type="journal article" date="2017" name="ISME J.">
        <title>Potential for microbial H2 and metal transformations associated with novel bacteria and archaea in deep terrestrial subsurface sediments.</title>
        <authorList>
            <person name="Hernsdorf A.W."/>
            <person name="Amano Y."/>
            <person name="Miyakawa K."/>
            <person name="Ise K."/>
            <person name="Suzuki Y."/>
            <person name="Anantharaman K."/>
            <person name="Probst A."/>
            <person name="Burstein D."/>
            <person name="Thomas B.C."/>
            <person name="Banfield J.F."/>
        </authorList>
    </citation>
    <scope>NUCLEOTIDE SEQUENCE [LARGE SCALE GENOMIC DNA]</scope>
    <source>
        <strain evidence="6">HGW-Wallbacteria-1</strain>
    </source>
</reference>
<dbReference type="PANTHER" id="PTHR43531">
    <property type="entry name" value="PROTEIN ICFG"/>
    <property type="match status" value="1"/>
</dbReference>
<name>A0A2N1PQU4_9BACT</name>
<feature type="transmembrane region" description="Helical" evidence="4">
    <location>
        <begin position="188"/>
        <end position="205"/>
    </location>
</feature>
<evidence type="ECO:0000256" key="4">
    <source>
        <dbReference type="SAM" id="Phobius"/>
    </source>
</evidence>
<accession>A0A2N1PQU4</accession>
<dbReference type="PRINTS" id="PR00260">
    <property type="entry name" value="CHEMTRNSDUCR"/>
</dbReference>
<comment type="similarity">
    <text evidence="2">Belongs to the methyl-accepting chemotaxis (MCP) protein family.</text>
</comment>
<evidence type="ECO:0000313" key="7">
    <source>
        <dbReference type="Proteomes" id="UP000233256"/>
    </source>
</evidence>
<proteinExistence type="inferred from homology"/>